<gene>
    <name evidence="15" type="primary">atpF_11</name>
    <name evidence="15" type="ORF">SDC9_22512</name>
</gene>
<dbReference type="InterPro" id="IPR050059">
    <property type="entry name" value="ATP_synthase_B_chain"/>
</dbReference>
<keyword evidence="8 14" id="KW-1133">Transmembrane helix</keyword>
<evidence type="ECO:0000256" key="6">
    <source>
        <dbReference type="ARBA" id="ARBA00022692"/>
    </source>
</evidence>
<evidence type="ECO:0000256" key="13">
    <source>
        <dbReference type="SAM" id="Coils"/>
    </source>
</evidence>
<dbReference type="Gene3D" id="1.20.5.620">
    <property type="entry name" value="F1F0 ATP synthase subunit B, membrane domain"/>
    <property type="match status" value="1"/>
</dbReference>
<evidence type="ECO:0000256" key="11">
    <source>
        <dbReference type="ARBA" id="ARBA00023310"/>
    </source>
</evidence>
<keyword evidence="10 14" id="KW-0472">Membrane</keyword>
<feature type="transmembrane region" description="Helical" evidence="14">
    <location>
        <begin position="6"/>
        <end position="27"/>
    </location>
</feature>
<comment type="function">
    <text evidence="12">F(1)F(0) ATP synthase produces ATP from ADP in the presence of a proton or sodium gradient. F-type ATPases consist of two structural domains, F(1) containing the extramembraneous catalytic core and F(0) containing the membrane proton channel, linked together by a central stalk and a peripheral stalk. During catalysis, ATP synthesis in the catalytic domain of F(1) is coupled via a rotary mechanism of the central stalk subunits to proton translocation.</text>
</comment>
<dbReference type="PANTHER" id="PTHR33445:SF2">
    <property type="entry name" value="ATP SYNTHASE SUBUNIT B', CHLOROPLASTIC"/>
    <property type="match status" value="1"/>
</dbReference>
<dbReference type="GO" id="GO:0012505">
    <property type="term" value="C:endomembrane system"/>
    <property type="evidence" value="ECO:0007669"/>
    <property type="project" value="UniProtKB-SubCell"/>
</dbReference>
<protein>
    <submittedName>
        <fullName evidence="15">ATP synthase subunit b</fullName>
    </submittedName>
</protein>
<name>A0A644UCF2_9ZZZZ</name>
<feature type="coiled-coil region" evidence="13">
    <location>
        <begin position="31"/>
        <end position="90"/>
    </location>
</feature>
<dbReference type="CDD" id="cd06503">
    <property type="entry name" value="ATP-synt_Fo_b"/>
    <property type="match status" value="1"/>
</dbReference>
<evidence type="ECO:0000256" key="3">
    <source>
        <dbReference type="ARBA" id="ARBA00005513"/>
    </source>
</evidence>
<proteinExistence type="inferred from homology"/>
<evidence type="ECO:0000313" key="15">
    <source>
        <dbReference type="EMBL" id="MPL76666.1"/>
    </source>
</evidence>
<evidence type="ECO:0000256" key="1">
    <source>
        <dbReference type="ARBA" id="ARBA00004167"/>
    </source>
</evidence>
<dbReference type="GO" id="GO:0015986">
    <property type="term" value="P:proton motive force-driven ATP synthesis"/>
    <property type="evidence" value="ECO:0007669"/>
    <property type="project" value="InterPro"/>
</dbReference>
<dbReference type="AlphaFoldDB" id="A0A644UCF2"/>
<keyword evidence="13" id="KW-0175">Coiled coil</keyword>
<keyword evidence="5" id="KW-0138">CF(0)</keyword>
<evidence type="ECO:0000256" key="5">
    <source>
        <dbReference type="ARBA" id="ARBA00022547"/>
    </source>
</evidence>
<dbReference type="InterPro" id="IPR005864">
    <property type="entry name" value="ATP_synth_F0_bsu_bac"/>
</dbReference>
<keyword evidence="6 14" id="KW-0812">Transmembrane</keyword>
<dbReference type="InterPro" id="IPR002146">
    <property type="entry name" value="ATP_synth_b/b'su_bac/chlpt"/>
</dbReference>
<evidence type="ECO:0000256" key="14">
    <source>
        <dbReference type="SAM" id="Phobius"/>
    </source>
</evidence>
<comment type="subcellular location">
    <subcellularLocation>
        <location evidence="2">Endomembrane system</location>
    </subcellularLocation>
    <subcellularLocation>
        <location evidence="1">Membrane</location>
        <topology evidence="1">Single-pass membrane protein</topology>
    </subcellularLocation>
</comment>
<evidence type="ECO:0000256" key="7">
    <source>
        <dbReference type="ARBA" id="ARBA00022781"/>
    </source>
</evidence>
<dbReference type="SUPFAM" id="SSF81573">
    <property type="entry name" value="F1F0 ATP synthase subunit B, membrane domain"/>
    <property type="match status" value="1"/>
</dbReference>
<evidence type="ECO:0000256" key="9">
    <source>
        <dbReference type="ARBA" id="ARBA00023065"/>
    </source>
</evidence>
<dbReference type="PANTHER" id="PTHR33445">
    <property type="entry name" value="ATP SYNTHASE SUBUNIT B', CHLOROPLASTIC"/>
    <property type="match status" value="1"/>
</dbReference>
<evidence type="ECO:0000256" key="2">
    <source>
        <dbReference type="ARBA" id="ARBA00004308"/>
    </source>
</evidence>
<dbReference type="InterPro" id="IPR028987">
    <property type="entry name" value="ATP_synth_B-like_membr_sf"/>
</dbReference>
<dbReference type="EMBL" id="VSSQ01000099">
    <property type="protein sequence ID" value="MPL76666.1"/>
    <property type="molecule type" value="Genomic_DNA"/>
</dbReference>
<comment type="caution">
    <text evidence="15">The sequence shown here is derived from an EMBL/GenBank/DDBJ whole genome shotgun (WGS) entry which is preliminary data.</text>
</comment>
<evidence type="ECO:0000256" key="4">
    <source>
        <dbReference type="ARBA" id="ARBA00022448"/>
    </source>
</evidence>
<keyword evidence="4" id="KW-0813">Transport</keyword>
<dbReference type="GO" id="GO:0046961">
    <property type="term" value="F:proton-transporting ATPase activity, rotational mechanism"/>
    <property type="evidence" value="ECO:0007669"/>
    <property type="project" value="TreeGrafter"/>
</dbReference>
<dbReference type="Pfam" id="PF00430">
    <property type="entry name" value="ATP-synt_B"/>
    <property type="match status" value="1"/>
</dbReference>
<keyword evidence="11" id="KW-0066">ATP synthesis</keyword>
<dbReference type="HAMAP" id="MF_01398">
    <property type="entry name" value="ATP_synth_b_bprime"/>
    <property type="match status" value="1"/>
</dbReference>
<organism evidence="15">
    <name type="scientific">bioreactor metagenome</name>
    <dbReference type="NCBI Taxonomy" id="1076179"/>
    <lineage>
        <taxon>unclassified sequences</taxon>
        <taxon>metagenomes</taxon>
        <taxon>ecological metagenomes</taxon>
    </lineage>
</organism>
<comment type="similarity">
    <text evidence="3">Belongs to the ATPase B chain family.</text>
</comment>
<dbReference type="NCBIfam" id="TIGR01144">
    <property type="entry name" value="ATP_synt_b"/>
    <property type="match status" value="1"/>
</dbReference>
<evidence type="ECO:0000256" key="12">
    <source>
        <dbReference type="ARBA" id="ARBA00025198"/>
    </source>
</evidence>
<keyword evidence="9" id="KW-0406">Ion transport</keyword>
<sequence length="161" mass="18155">MTDINATLIAQILNFIVLLWVLAKFAYKPLIKAMDDRRNRIINDLDSAEQTRLDAEALKAQYVEQMANARQEATEIVDKANKVAQNLHDEFMEQARAEKDAMMATAKERIEQDKKQALVDIRTQVIALSTQIASKVANQKLNSAEDQKLVAEATDKVLGNR</sequence>
<keyword evidence="7" id="KW-0375">Hydrogen ion transport</keyword>
<evidence type="ECO:0000256" key="10">
    <source>
        <dbReference type="ARBA" id="ARBA00023136"/>
    </source>
</evidence>
<dbReference type="GO" id="GO:0045259">
    <property type="term" value="C:proton-transporting ATP synthase complex"/>
    <property type="evidence" value="ECO:0007669"/>
    <property type="project" value="UniProtKB-KW"/>
</dbReference>
<evidence type="ECO:0000256" key="8">
    <source>
        <dbReference type="ARBA" id="ARBA00022989"/>
    </source>
</evidence>
<accession>A0A644UCF2</accession>
<reference evidence="15" key="1">
    <citation type="submission" date="2019-08" db="EMBL/GenBank/DDBJ databases">
        <authorList>
            <person name="Kucharzyk K."/>
            <person name="Murdoch R.W."/>
            <person name="Higgins S."/>
            <person name="Loffler F."/>
        </authorList>
    </citation>
    <scope>NUCLEOTIDE SEQUENCE</scope>
</reference>